<evidence type="ECO:0000313" key="3">
    <source>
        <dbReference type="Proteomes" id="UP001524570"/>
    </source>
</evidence>
<keyword evidence="3" id="KW-1185">Reference proteome</keyword>
<dbReference type="EMBL" id="JANIBL010000032">
    <property type="protein sequence ID" value="MCQ8118067.1"/>
    <property type="molecule type" value="Genomic_DNA"/>
</dbReference>
<name>A0ABT1TUB5_9GAMM</name>
<organism evidence="2 3">
    <name type="scientific">Methylomonas rosea</name>
    <dbReference type="NCBI Taxonomy" id="2952227"/>
    <lineage>
        <taxon>Bacteria</taxon>
        <taxon>Pseudomonadati</taxon>
        <taxon>Pseudomonadota</taxon>
        <taxon>Gammaproteobacteria</taxon>
        <taxon>Methylococcales</taxon>
        <taxon>Methylococcaceae</taxon>
        <taxon>Methylomonas</taxon>
    </lineage>
</organism>
<evidence type="ECO:0000313" key="2">
    <source>
        <dbReference type="EMBL" id="MCQ8118067.1"/>
    </source>
</evidence>
<sequence>MRLGLIVVPKISRIDWRPSWRLIPSRFPPTGLFDRVADPADLDVVFAIEALTNDRLRDEAGEISLVAAADRISGPGTTPIMAAFTHLNPEGSRFCDGSYGVYYAAKDIDTAIAETCFHRNRFMAATQQAPLEIDMRSYASDLNADLHDIRDLQAEMPDIYDADTGNYAAAQKFARQLRADGADGIVYSSVRAAGGECVAVFKPRLLAPVKQGAHYCYVWDGRQISAVYKKELYHPGV</sequence>
<evidence type="ECO:0000259" key="1">
    <source>
        <dbReference type="SMART" id="SM00953"/>
    </source>
</evidence>
<dbReference type="InterPro" id="IPR014914">
    <property type="entry name" value="RES_dom"/>
</dbReference>
<reference evidence="2 3" key="1">
    <citation type="submission" date="2022-07" db="EMBL/GenBank/DDBJ databases">
        <title>Methylomonas rivi sp. nov., Methylomonas rosea sp. nov., Methylomonas aureus sp. nov. and Methylomonas subterranea sp. nov., four novel methanotrophs isolated from a freshwater creek and the deep terrestrial subsurface.</title>
        <authorList>
            <person name="Abin C."/>
            <person name="Sankaranarayanan K."/>
            <person name="Garner C."/>
            <person name="Sindelar R."/>
            <person name="Kotary K."/>
            <person name="Garner R."/>
            <person name="Barclay S."/>
            <person name="Lawson P."/>
            <person name="Krumholz L."/>
        </authorList>
    </citation>
    <scope>NUCLEOTIDE SEQUENCE [LARGE SCALE GENOMIC DNA]</scope>
    <source>
        <strain evidence="2 3">WSC-7</strain>
    </source>
</reference>
<dbReference type="RefSeq" id="WP_256607131.1">
    <property type="nucleotide sequence ID" value="NZ_JANIBL010000032.1"/>
</dbReference>
<protein>
    <submittedName>
        <fullName evidence="2">RES family NAD+ phosphorylase</fullName>
    </submittedName>
</protein>
<accession>A0ABT1TUB5</accession>
<comment type="caution">
    <text evidence="2">The sequence shown here is derived from an EMBL/GenBank/DDBJ whole genome shotgun (WGS) entry which is preliminary data.</text>
</comment>
<feature type="domain" description="RES" evidence="1">
    <location>
        <begin position="83"/>
        <end position="212"/>
    </location>
</feature>
<gene>
    <name evidence="2" type="ORF">NP589_11580</name>
</gene>
<proteinExistence type="predicted"/>
<dbReference type="Proteomes" id="UP001524570">
    <property type="component" value="Unassembled WGS sequence"/>
</dbReference>
<dbReference type="SMART" id="SM00953">
    <property type="entry name" value="RES"/>
    <property type="match status" value="1"/>
</dbReference>
<dbReference type="Pfam" id="PF08808">
    <property type="entry name" value="RES"/>
    <property type="match status" value="1"/>
</dbReference>